<accession>A0A3A4P5F0</accession>
<dbReference type="InterPro" id="IPR029058">
    <property type="entry name" value="AB_hydrolase_fold"/>
</dbReference>
<evidence type="ECO:0000313" key="2">
    <source>
        <dbReference type="EMBL" id="RJP25696.1"/>
    </source>
</evidence>
<dbReference type="Proteomes" id="UP000265882">
    <property type="component" value="Unassembled WGS sequence"/>
</dbReference>
<dbReference type="Gene3D" id="3.40.50.1820">
    <property type="entry name" value="alpha/beta hydrolase"/>
    <property type="match status" value="1"/>
</dbReference>
<feature type="domain" description="Serine aminopeptidase S33" evidence="1">
    <location>
        <begin position="55"/>
        <end position="160"/>
    </location>
</feature>
<organism evidence="2 3">
    <name type="scientific">Abyssobacteria bacterium (strain SURF_5)</name>
    <dbReference type="NCBI Taxonomy" id="2093360"/>
    <lineage>
        <taxon>Bacteria</taxon>
        <taxon>Pseudomonadati</taxon>
        <taxon>Candidatus Hydrogenedentota</taxon>
        <taxon>Candidatus Abyssobacteria</taxon>
    </lineage>
</organism>
<reference evidence="2 3" key="1">
    <citation type="journal article" date="2017" name="ISME J.">
        <title>Energy and carbon metabolisms in a deep terrestrial subsurface fluid microbial community.</title>
        <authorList>
            <person name="Momper L."/>
            <person name="Jungbluth S.P."/>
            <person name="Lee M.D."/>
            <person name="Amend J.P."/>
        </authorList>
    </citation>
    <scope>NUCLEOTIDE SEQUENCE [LARGE SCALE GENOMIC DNA]</scope>
    <source>
        <strain evidence="2">SURF_5</strain>
    </source>
</reference>
<dbReference type="PANTHER" id="PTHR42103:SF2">
    <property type="entry name" value="AB HYDROLASE-1 DOMAIN-CONTAINING PROTEIN"/>
    <property type="match status" value="1"/>
</dbReference>
<dbReference type="PANTHER" id="PTHR42103">
    <property type="entry name" value="ALPHA/BETA-HYDROLASES SUPERFAMILY PROTEIN"/>
    <property type="match status" value="1"/>
</dbReference>
<name>A0A3A4P5F0_ABYX5</name>
<proteinExistence type="predicted"/>
<sequence length="239" mass="26740">MRWRNIRMLLEEGVTFMRDWFHLRGRLYYDESLIPTRAVLLCSPHPHLGGDMENNVIVHIARTLSAHGCAVMTFDYAGVGNSDGPWTDEMEQFEFWESIMDSEDYGIVVPDAEAAFDHLLKCLPSQPHVVLVGGYSFGAVTALRVACSRKVDGAFGISPPVGEYDLSFVESIECPKYFISSDQDLACDIGEIKAFCERINSSERLSIIPGGDHFFVGQEFRLCSVLMDHLKPHFGLSPA</sequence>
<protein>
    <recommendedName>
        <fullName evidence="1">Serine aminopeptidase S33 domain-containing protein</fullName>
    </recommendedName>
</protein>
<dbReference type="EMBL" id="QZKU01000019">
    <property type="protein sequence ID" value="RJP25696.1"/>
    <property type="molecule type" value="Genomic_DNA"/>
</dbReference>
<evidence type="ECO:0000259" key="1">
    <source>
        <dbReference type="Pfam" id="PF12146"/>
    </source>
</evidence>
<dbReference type="Pfam" id="PF12146">
    <property type="entry name" value="Hydrolase_4"/>
    <property type="match status" value="1"/>
</dbReference>
<dbReference type="InterPro" id="IPR022742">
    <property type="entry name" value="Hydrolase_4"/>
</dbReference>
<comment type="caution">
    <text evidence="2">The sequence shown here is derived from an EMBL/GenBank/DDBJ whole genome shotgun (WGS) entry which is preliminary data.</text>
</comment>
<gene>
    <name evidence="2" type="ORF">C4520_02145</name>
</gene>
<dbReference type="SUPFAM" id="SSF53474">
    <property type="entry name" value="alpha/beta-Hydrolases"/>
    <property type="match status" value="1"/>
</dbReference>
<evidence type="ECO:0000313" key="3">
    <source>
        <dbReference type="Proteomes" id="UP000265882"/>
    </source>
</evidence>
<dbReference type="AlphaFoldDB" id="A0A3A4P5F0"/>